<evidence type="ECO:0000313" key="2">
    <source>
        <dbReference type="EMBL" id="CAA9563041.1"/>
    </source>
</evidence>
<dbReference type="AlphaFoldDB" id="A0A6J4UZL1"/>
<sequence length="44" mass="4403">CRSARARRAVGEGAAGGRPVGIAPCLLPTRPGGPTPVSSGRRPH</sequence>
<feature type="non-terminal residue" evidence="2">
    <location>
        <position position="1"/>
    </location>
</feature>
<evidence type="ECO:0000256" key="1">
    <source>
        <dbReference type="SAM" id="MobiDB-lite"/>
    </source>
</evidence>
<protein>
    <submittedName>
        <fullName evidence="2">Uncharacterized protein</fullName>
    </submittedName>
</protein>
<proteinExistence type="predicted"/>
<organism evidence="2">
    <name type="scientific">uncultured Thermomicrobiales bacterium</name>
    <dbReference type="NCBI Taxonomy" id="1645740"/>
    <lineage>
        <taxon>Bacteria</taxon>
        <taxon>Pseudomonadati</taxon>
        <taxon>Thermomicrobiota</taxon>
        <taxon>Thermomicrobia</taxon>
        <taxon>Thermomicrobiales</taxon>
        <taxon>environmental samples</taxon>
    </lineage>
</organism>
<dbReference type="EMBL" id="CADCWG010000182">
    <property type="protein sequence ID" value="CAA9563041.1"/>
    <property type="molecule type" value="Genomic_DNA"/>
</dbReference>
<accession>A0A6J4UZL1</accession>
<name>A0A6J4UZL1_9BACT</name>
<feature type="non-terminal residue" evidence="2">
    <location>
        <position position="44"/>
    </location>
</feature>
<feature type="region of interest" description="Disordered" evidence="1">
    <location>
        <begin position="1"/>
        <end position="44"/>
    </location>
</feature>
<reference evidence="2" key="1">
    <citation type="submission" date="2020-02" db="EMBL/GenBank/DDBJ databases">
        <authorList>
            <person name="Meier V. D."/>
        </authorList>
    </citation>
    <scope>NUCLEOTIDE SEQUENCE</scope>
    <source>
        <strain evidence="2">AVDCRST_MAG49</strain>
    </source>
</reference>
<gene>
    <name evidence="2" type="ORF">AVDCRST_MAG49-2661</name>
</gene>